<protein>
    <submittedName>
        <fullName evidence="1">Uncharacterized protein</fullName>
    </submittedName>
</protein>
<accession>A0A662Z8T2</accession>
<organism evidence="1 2">
    <name type="scientific">Succinivibrio dextrinosolvens</name>
    <dbReference type="NCBI Taxonomy" id="83771"/>
    <lineage>
        <taxon>Bacteria</taxon>
        <taxon>Pseudomonadati</taxon>
        <taxon>Pseudomonadota</taxon>
        <taxon>Gammaproteobacteria</taxon>
        <taxon>Aeromonadales</taxon>
        <taxon>Succinivibrionaceae</taxon>
        <taxon>Succinivibrio</taxon>
    </lineage>
</organism>
<dbReference type="RefSeq" id="WP_164954242.1">
    <property type="nucleotide sequence ID" value="NZ_CP047056.1"/>
</dbReference>
<dbReference type="AlphaFoldDB" id="A0A662Z8T2"/>
<evidence type="ECO:0000313" key="2">
    <source>
        <dbReference type="Proteomes" id="UP000243374"/>
    </source>
</evidence>
<reference evidence="1 2" key="1">
    <citation type="submission" date="2016-10" db="EMBL/GenBank/DDBJ databases">
        <authorList>
            <person name="Varghese N."/>
            <person name="Submissions S."/>
        </authorList>
    </citation>
    <scope>NUCLEOTIDE SEQUENCE [LARGE SCALE GENOMIC DNA]</scope>
    <source>
        <strain evidence="1 2">22B</strain>
    </source>
</reference>
<keyword evidence="2" id="KW-1185">Reference proteome</keyword>
<evidence type="ECO:0000313" key="1">
    <source>
        <dbReference type="EMBL" id="SFK05217.1"/>
    </source>
</evidence>
<dbReference type="EMBL" id="FOSF01000018">
    <property type="protein sequence ID" value="SFK05217.1"/>
    <property type="molecule type" value="Genomic_DNA"/>
</dbReference>
<gene>
    <name evidence="1" type="ORF">SAMN04487865_101819</name>
</gene>
<dbReference type="Proteomes" id="UP000243374">
    <property type="component" value="Unassembled WGS sequence"/>
</dbReference>
<sequence length="47" mass="5499">MNKAIGQKWEDIEQEIFTPEEIAESDLRVAVICKVIKARNEKRLNQN</sequence>
<name>A0A662Z8T2_9GAMM</name>
<proteinExistence type="predicted"/>